<evidence type="ECO:0000313" key="3">
    <source>
        <dbReference type="Proteomes" id="UP000323426"/>
    </source>
</evidence>
<gene>
    <name evidence="2" type="ORF">F0145_03530</name>
</gene>
<dbReference type="AlphaFoldDB" id="A0A5M6DM49"/>
<comment type="caution">
    <text evidence="2">The sequence shown here is derived from an EMBL/GenBank/DDBJ whole genome shotgun (WGS) entry which is preliminary data.</text>
</comment>
<feature type="chain" id="PRO_5024466456" evidence="1">
    <location>
        <begin position="21"/>
        <end position="194"/>
    </location>
</feature>
<dbReference type="Proteomes" id="UP000323426">
    <property type="component" value="Unassembled WGS sequence"/>
</dbReference>
<dbReference type="RefSeq" id="WP_150086929.1">
    <property type="nucleotide sequence ID" value="NZ_VWSF01000002.1"/>
</dbReference>
<dbReference type="EMBL" id="VWSF01000002">
    <property type="protein sequence ID" value="KAA5548601.1"/>
    <property type="molecule type" value="Genomic_DNA"/>
</dbReference>
<organism evidence="2 3">
    <name type="scientific">Adhaeribacter rhizoryzae</name>
    <dbReference type="NCBI Taxonomy" id="2607907"/>
    <lineage>
        <taxon>Bacteria</taxon>
        <taxon>Pseudomonadati</taxon>
        <taxon>Bacteroidota</taxon>
        <taxon>Cytophagia</taxon>
        <taxon>Cytophagales</taxon>
        <taxon>Hymenobacteraceae</taxon>
        <taxon>Adhaeribacter</taxon>
    </lineage>
</organism>
<protein>
    <submittedName>
        <fullName evidence="2">Uncharacterized protein</fullName>
    </submittedName>
</protein>
<feature type="signal peptide" evidence="1">
    <location>
        <begin position="1"/>
        <end position="20"/>
    </location>
</feature>
<evidence type="ECO:0000256" key="1">
    <source>
        <dbReference type="SAM" id="SignalP"/>
    </source>
</evidence>
<evidence type="ECO:0000313" key="2">
    <source>
        <dbReference type="EMBL" id="KAA5548601.1"/>
    </source>
</evidence>
<keyword evidence="1" id="KW-0732">Signal</keyword>
<proteinExistence type="predicted"/>
<reference evidence="2 3" key="1">
    <citation type="submission" date="2019-09" db="EMBL/GenBank/DDBJ databases">
        <title>Genome sequence and assembly of Adhaeribacter sp.</title>
        <authorList>
            <person name="Chhetri G."/>
        </authorList>
    </citation>
    <scope>NUCLEOTIDE SEQUENCE [LARGE SCALE GENOMIC DNA]</scope>
    <source>
        <strain evidence="2 3">DK36</strain>
    </source>
</reference>
<name>A0A5M6DM49_9BACT</name>
<sequence length="194" mass="22039">MRSAAVIIFFFLSTSLVAQAQSEAPIILDPAVASPADSVQVVAKPLTAEELLAKERLEKQLLAKLDKKNGFRDVQLGTHIKFFKKTKREWQEEEDYNCRRATDKLSINGMPLTEIVYGFHKGRLNHIYITAPGIENSRELLKFFQSVYGPGQLVYEETAEFDNMVEWAGKKIILTYSEVASKKEGFFHFFAADK</sequence>
<accession>A0A5M6DM49</accession>
<keyword evidence="3" id="KW-1185">Reference proteome</keyword>